<reference evidence="1" key="2">
    <citation type="journal article" date="2022" name="New Phytol.">
        <title>Evolutionary transition to the ectomycorrhizal habit in the genomes of a hyperdiverse lineage of mushroom-forming fungi.</title>
        <authorList>
            <person name="Looney B."/>
            <person name="Miyauchi S."/>
            <person name="Morin E."/>
            <person name="Drula E."/>
            <person name="Courty P.E."/>
            <person name="Kohler A."/>
            <person name="Kuo A."/>
            <person name="LaButti K."/>
            <person name="Pangilinan J."/>
            <person name="Lipzen A."/>
            <person name="Riley R."/>
            <person name="Andreopoulos W."/>
            <person name="He G."/>
            <person name="Johnson J."/>
            <person name="Nolan M."/>
            <person name="Tritt A."/>
            <person name="Barry K.W."/>
            <person name="Grigoriev I.V."/>
            <person name="Nagy L.G."/>
            <person name="Hibbett D."/>
            <person name="Henrissat B."/>
            <person name="Matheny P.B."/>
            <person name="Labbe J."/>
            <person name="Martin F.M."/>
        </authorList>
    </citation>
    <scope>NUCLEOTIDE SEQUENCE</scope>
    <source>
        <strain evidence="1">HHB10654</strain>
    </source>
</reference>
<gene>
    <name evidence="1" type="ORF">BV25DRAFT_1831521</name>
</gene>
<organism evidence="1 2">
    <name type="scientific">Artomyces pyxidatus</name>
    <dbReference type="NCBI Taxonomy" id="48021"/>
    <lineage>
        <taxon>Eukaryota</taxon>
        <taxon>Fungi</taxon>
        <taxon>Dikarya</taxon>
        <taxon>Basidiomycota</taxon>
        <taxon>Agaricomycotina</taxon>
        <taxon>Agaricomycetes</taxon>
        <taxon>Russulales</taxon>
        <taxon>Auriscalpiaceae</taxon>
        <taxon>Artomyces</taxon>
    </lineage>
</organism>
<keyword evidence="2" id="KW-1185">Reference proteome</keyword>
<evidence type="ECO:0000313" key="2">
    <source>
        <dbReference type="Proteomes" id="UP000814140"/>
    </source>
</evidence>
<proteinExistence type="predicted"/>
<sequence length="60" mass="6340">MALASIEGGAPSCRLCAFIVQLVLALLAESMCVLLNGLRVVENLLRGPLECESEEENGHG</sequence>
<accession>A0ACB8SL85</accession>
<dbReference type="EMBL" id="MU277253">
    <property type="protein sequence ID" value="KAI0057033.1"/>
    <property type="molecule type" value="Genomic_DNA"/>
</dbReference>
<name>A0ACB8SL85_9AGAM</name>
<evidence type="ECO:0000313" key="1">
    <source>
        <dbReference type="EMBL" id="KAI0057033.1"/>
    </source>
</evidence>
<reference evidence="1" key="1">
    <citation type="submission" date="2021-03" db="EMBL/GenBank/DDBJ databases">
        <authorList>
            <consortium name="DOE Joint Genome Institute"/>
            <person name="Ahrendt S."/>
            <person name="Looney B.P."/>
            <person name="Miyauchi S."/>
            <person name="Morin E."/>
            <person name="Drula E."/>
            <person name="Courty P.E."/>
            <person name="Chicoki N."/>
            <person name="Fauchery L."/>
            <person name="Kohler A."/>
            <person name="Kuo A."/>
            <person name="Labutti K."/>
            <person name="Pangilinan J."/>
            <person name="Lipzen A."/>
            <person name="Riley R."/>
            <person name="Andreopoulos W."/>
            <person name="He G."/>
            <person name="Johnson J."/>
            <person name="Barry K.W."/>
            <person name="Grigoriev I.V."/>
            <person name="Nagy L."/>
            <person name="Hibbett D."/>
            <person name="Henrissat B."/>
            <person name="Matheny P.B."/>
            <person name="Labbe J."/>
            <person name="Martin F."/>
        </authorList>
    </citation>
    <scope>NUCLEOTIDE SEQUENCE</scope>
    <source>
        <strain evidence="1">HHB10654</strain>
    </source>
</reference>
<dbReference type="Proteomes" id="UP000814140">
    <property type="component" value="Unassembled WGS sequence"/>
</dbReference>
<protein>
    <submittedName>
        <fullName evidence="1">Uncharacterized protein</fullName>
    </submittedName>
</protein>
<comment type="caution">
    <text evidence="1">The sequence shown here is derived from an EMBL/GenBank/DDBJ whole genome shotgun (WGS) entry which is preliminary data.</text>
</comment>